<evidence type="ECO:0000313" key="5">
    <source>
        <dbReference type="Proteomes" id="UP000197007"/>
    </source>
</evidence>
<keyword evidence="1 4" id="KW-0808">Transferase</keyword>
<reference evidence="5" key="1">
    <citation type="submission" date="2017-06" db="EMBL/GenBank/DDBJ databases">
        <title>Complete genome sequence of Capnocytophaga sp. KCOM 1579 (=ChDC OS43) isolated from a human refractory periapical abscess lesion.</title>
        <authorList>
            <person name="Kook J.-K."/>
            <person name="Park S.-N."/>
            <person name="Lim Y.K."/>
            <person name="Roh H."/>
        </authorList>
    </citation>
    <scope>NUCLEOTIDE SEQUENCE [LARGE SCALE GENOMIC DNA]</scope>
    <source>
        <strain evidence="5">ChDC OS43</strain>
    </source>
</reference>
<dbReference type="Pfam" id="PF00583">
    <property type="entry name" value="Acetyltransf_1"/>
    <property type="match status" value="1"/>
</dbReference>
<evidence type="ECO:0000256" key="1">
    <source>
        <dbReference type="ARBA" id="ARBA00022679"/>
    </source>
</evidence>
<gene>
    <name evidence="4" type="ORF">CBG49_14215</name>
</gene>
<accession>A0A1Z4BSF4</accession>
<keyword evidence="5" id="KW-1185">Reference proteome</keyword>
<dbReference type="PROSITE" id="PS51186">
    <property type="entry name" value="GNAT"/>
    <property type="match status" value="1"/>
</dbReference>
<dbReference type="RefSeq" id="WP_088594997.1">
    <property type="nucleotide sequence ID" value="NZ_CP022022.1"/>
</dbReference>
<feature type="domain" description="N-acetyltransferase" evidence="3">
    <location>
        <begin position="1"/>
        <end position="170"/>
    </location>
</feature>
<protein>
    <submittedName>
        <fullName evidence="4">GNAT family N-acetyltransferase</fullName>
    </submittedName>
</protein>
<dbReference type="AlphaFoldDB" id="A0A1Z4BSF4"/>
<dbReference type="KEGG" id="capn:CBG49_14215"/>
<dbReference type="InterPro" id="IPR000182">
    <property type="entry name" value="GNAT_dom"/>
</dbReference>
<evidence type="ECO:0000256" key="2">
    <source>
        <dbReference type="ARBA" id="ARBA00023315"/>
    </source>
</evidence>
<dbReference type="PANTHER" id="PTHR43877">
    <property type="entry name" value="AMINOALKYLPHOSPHONATE N-ACETYLTRANSFERASE-RELATED-RELATED"/>
    <property type="match status" value="1"/>
</dbReference>
<dbReference type="SUPFAM" id="SSF55729">
    <property type="entry name" value="Acyl-CoA N-acyltransferases (Nat)"/>
    <property type="match status" value="1"/>
</dbReference>
<name>A0A1Z4BSF4_9FLAO</name>
<dbReference type="GO" id="GO:0016747">
    <property type="term" value="F:acyltransferase activity, transferring groups other than amino-acyl groups"/>
    <property type="evidence" value="ECO:0007669"/>
    <property type="project" value="InterPro"/>
</dbReference>
<proteinExistence type="predicted"/>
<sequence length="170" mass="19602">MNIRPVITTDITLLQAIGKQTFYETFADTNTPEDMEQYLTTSFATSKVQQELSNPDSLFFFAEEENKVIGYLKLNFASAQTERQDPNAMEIERIYVLKEFHGSGVGQALYQKAIEVAKERRVPYVWLGVWEKNERALRFYKKNGFVAFDTHTFVLGSDAQTDILMKLSMF</sequence>
<keyword evidence="2" id="KW-0012">Acyltransferase</keyword>
<dbReference type="CDD" id="cd04301">
    <property type="entry name" value="NAT_SF"/>
    <property type="match status" value="1"/>
</dbReference>
<dbReference type="InterPro" id="IPR016181">
    <property type="entry name" value="Acyl_CoA_acyltransferase"/>
</dbReference>
<evidence type="ECO:0000259" key="3">
    <source>
        <dbReference type="PROSITE" id="PS51186"/>
    </source>
</evidence>
<evidence type="ECO:0000313" key="4">
    <source>
        <dbReference type="EMBL" id="ASF44152.1"/>
    </source>
</evidence>
<dbReference type="Gene3D" id="3.40.630.30">
    <property type="match status" value="1"/>
</dbReference>
<dbReference type="InterPro" id="IPR050832">
    <property type="entry name" value="Bact_Acetyltransf"/>
</dbReference>
<dbReference type="Proteomes" id="UP000197007">
    <property type="component" value="Chromosome"/>
</dbReference>
<organism evidence="4 5">
    <name type="scientific">Capnocytophaga endodontalis</name>
    <dbReference type="NCBI Taxonomy" id="2708117"/>
    <lineage>
        <taxon>Bacteria</taxon>
        <taxon>Pseudomonadati</taxon>
        <taxon>Bacteroidota</taxon>
        <taxon>Flavobacteriia</taxon>
        <taxon>Flavobacteriales</taxon>
        <taxon>Flavobacteriaceae</taxon>
        <taxon>Capnocytophaga</taxon>
    </lineage>
</organism>
<dbReference type="EMBL" id="CP022022">
    <property type="protein sequence ID" value="ASF44152.1"/>
    <property type="molecule type" value="Genomic_DNA"/>
</dbReference>